<comment type="caution">
    <text evidence="3">The sequence shown here is derived from an EMBL/GenBank/DDBJ whole genome shotgun (WGS) entry which is preliminary data.</text>
</comment>
<dbReference type="AlphaFoldDB" id="A0A919FEE1"/>
<name>A0A919FEE1_9ACTN</name>
<feature type="transmembrane region" description="Helical" evidence="2">
    <location>
        <begin position="12"/>
        <end position="32"/>
    </location>
</feature>
<protein>
    <submittedName>
        <fullName evidence="3">Uncharacterized protein</fullName>
    </submittedName>
</protein>
<feature type="region of interest" description="Disordered" evidence="1">
    <location>
        <begin position="39"/>
        <end position="85"/>
    </location>
</feature>
<evidence type="ECO:0000256" key="2">
    <source>
        <dbReference type="SAM" id="Phobius"/>
    </source>
</evidence>
<proteinExistence type="predicted"/>
<evidence type="ECO:0000313" key="4">
    <source>
        <dbReference type="Proteomes" id="UP000617734"/>
    </source>
</evidence>
<dbReference type="EMBL" id="BNBO01000004">
    <property type="protein sequence ID" value="GHH63096.1"/>
    <property type="molecule type" value="Genomic_DNA"/>
</dbReference>
<sequence length="199" mass="19794">MSSRNDFLHNVSAQVVAGVLLLGIAALIAVMAHSCSQGGGGATSAPGTATPGPAAPSTTAAASSGPPRSPEPSTAGTAEASSGGTAASPLVAVEHAAWSVSDCRLSRADGVPVLHATVYVKNKDPNTAHSCTTTVVFGPDSDRLAADTIYVDEVKPLQTGKNEVVDTNPSPSVVSVPDGPVSCRITGISDYDTGASVQE</sequence>
<dbReference type="RefSeq" id="WP_190209711.1">
    <property type="nucleotide sequence ID" value="NZ_BNBO01000004.1"/>
</dbReference>
<organism evidence="3 4">
    <name type="scientific">Kitasatospora indigofera</name>
    <dbReference type="NCBI Taxonomy" id="67307"/>
    <lineage>
        <taxon>Bacteria</taxon>
        <taxon>Bacillati</taxon>
        <taxon>Actinomycetota</taxon>
        <taxon>Actinomycetes</taxon>
        <taxon>Kitasatosporales</taxon>
        <taxon>Streptomycetaceae</taxon>
        <taxon>Kitasatospora</taxon>
    </lineage>
</organism>
<evidence type="ECO:0000256" key="1">
    <source>
        <dbReference type="SAM" id="MobiDB-lite"/>
    </source>
</evidence>
<dbReference type="GeneID" id="95351702"/>
<evidence type="ECO:0000313" key="3">
    <source>
        <dbReference type="EMBL" id="GHH63096.1"/>
    </source>
</evidence>
<reference evidence="3" key="1">
    <citation type="journal article" date="2014" name="Int. J. Syst. Evol. Microbiol.">
        <title>Complete genome sequence of Corynebacterium casei LMG S-19264T (=DSM 44701T), isolated from a smear-ripened cheese.</title>
        <authorList>
            <consortium name="US DOE Joint Genome Institute (JGI-PGF)"/>
            <person name="Walter F."/>
            <person name="Albersmeier A."/>
            <person name="Kalinowski J."/>
            <person name="Ruckert C."/>
        </authorList>
    </citation>
    <scope>NUCLEOTIDE SEQUENCE</scope>
    <source>
        <strain evidence="3">JCM 4646</strain>
    </source>
</reference>
<dbReference type="Proteomes" id="UP000617734">
    <property type="component" value="Unassembled WGS sequence"/>
</dbReference>
<keyword evidence="2" id="KW-1133">Transmembrane helix</keyword>
<keyword evidence="2" id="KW-0812">Transmembrane</keyword>
<feature type="compositionally biased region" description="Low complexity" evidence="1">
    <location>
        <begin position="43"/>
        <end position="85"/>
    </location>
</feature>
<reference evidence="3" key="2">
    <citation type="submission" date="2020-09" db="EMBL/GenBank/DDBJ databases">
        <authorList>
            <person name="Sun Q."/>
            <person name="Ohkuma M."/>
        </authorList>
    </citation>
    <scope>NUCLEOTIDE SEQUENCE</scope>
    <source>
        <strain evidence="3">JCM 4646</strain>
    </source>
</reference>
<keyword evidence="4" id="KW-1185">Reference proteome</keyword>
<keyword evidence="2" id="KW-0472">Membrane</keyword>
<gene>
    <name evidence="3" type="ORF">GCM10018781_11990</name>
</gene>
<accession>A0A919FEE1</accession>